<dbReference type="EMBL" id="LT158599">
    <property type="protein sequence ID" value="CVK32679.1"/>
    <property type="molecule type" value="Genomic_DNA"/>
</dbReference>
<protein>
    <recommendedName>
        <fullName evidence="1">Thiamine-phosphate synthase ThiN domain-containing protein</fullName>
    </recommendedName>
</protein>
<dbReference type="Proteomes" id="UP000069850">
    <property type="component" value="Chromosome 1"/>
</dbReference>
<sequence>MGMRAEDRARVIACMDQAVALLAERMDPRLIPEVGMNIVYALPDARSRDDVAGVLGRIVRLGDRVHPVGEIAFGASDHVARIVLTAMRFDPGIRSAANIRFSESILQEMENLMFEICSFDREKEPPGVQTMDWGVASCCKGGVPDVIYDLGARGKEPMIRILGEDPVTVAHNILKLSNRITYAQL</sequence>
<evidence type="ECO:0000313" key="2">
    <source>
        <dbReference type="EMBL" id="CVK32679.1"/>
    </source>
</evidence>
<dbReference type="SUPFAM" id="SSF53639">
    <property type="entry name" value="AraD/HMP-PK domain-like"/>
    <property type="match status" value="1"/>
</dbReference>
<name>A0A0X3BL95_9EURY</name>
<reference evidence="2 3" key="1">
    <citation type="submission" date="2016-01" db="EMBL/GenBank/DDBJ databases">
        <authorList>
            <person name="Manzoor S."/>
        </authorList>
    </citation>
    <scope>NUCLEOTIDE SEQUENCE [LARGE SCALE GENOMIC DNA]</scope>
    <source>
        <strain evidence="2">Methanoculleus sp MAB1</strain>
    </source>
</reference>
<gene>
    <name evidence="2" type="ORF">MMAB1_1466</name>
</gene>
<dbReference type="PANTHER" id="PTHR40730">
    <property type="entry name" value="TRANSCRIPTIONAL REGULATOR PROTEIN-LIKE PROTEIN"/>
    <property type="match status" value="1"/>
</dbReference>
<dbReference type="InterPro" id="IPR036409">
    <property type="entry name" value="Aldolase_II/adducin_N_sf"/>
</dbReference>
<accession>A0A0X3BL95</accession>
<dbReference type="Gene3D" id="3.40.225.10">
    <property type="entry name" value="Class II aldolase/adducin N-terminal domain"/>
    <property type="match status" value="1"/>
</dbReference>
<evidence type="ECO:0000259" key="1">
    <source>
        <dbReference type="Pfam" id="PF10120"/>
    </source>
</evidence>
<evidence type="ECO:0000313" key="3">
    <source>
        <dbReference type="Proteomes" id="UP000069850"/>
    </source>
</evidence>
<dbReference type="PANTHER" id="PTHR40730:SF4">
    <property type="entry name" value="TRANSCRIPTIONAL REGULATOR"/>
    <property type="match status" value="1"/>
</dbReference>
<dbReference type="AlphaFoldDB" id="A0A0X3BL95"/>
<organism evidence="2 3">
    <name type="scientific">Methanoculleus bourgensis</name>
    <dbReference type="NCBI Taxonomy" id="83986"/>
    <lineage>
        <taxon>Archaea</taxon>
        <taxon>Methanobacteriati</taxon>
        <taxon>Methanobacteriota</taxon>
        <taxon>Stenosarchaea group</taxon>
        <taxon>Methanomicrobia</taxon>
        <taxon>Methanomicrobiales</taxon>
        <taxon>Methanomicrobiaceae</taxon>
        <taxon>Methanoculleus</taxon>
    </lineage>
</organism>
<feature type="domain" description="Thiamine-phosphate synthase ThiN" evidence="1">
    <location>
        <begin position="15"/>
        <end position="174"/>
    </location>
</feature>
<dbReference type="InterPro" id="IPR019293">
    <property type="entry name" value="ThiN"/>
</dbReference>
<dbReference type="KEGG" id="mema:MMAB1_1466"/>
<proteinExistence type="predicted"/>
<dbReference type="Pfam" id="PF10120">
    <property type="entry name" value="ThiN"/>
    <property type="match status" value="1"/>
</dbReference>